<dbReference type="EMBL" id="LNYJ01000011">
    <property type="protein sequence ID" value="KTD17225.1"/>
    <property type="molecule type" value="Genomic_DNA"/>
</dbReference>
<name>A0A0W0VC67_9GAMM</name>
<gene>
    <name evidence="2" type="ORF">Ljor_1531</name>
</gene>
<keyword evidence="1" id="KW-0732">Signal</keyword>
<evidence type="ECO:0000313" key="2">
    <source>
        <dbReference type="EMBL" id="KTD17225.1"/>
    </source>
</evidence>
<sequence length="727" mass="80150">MRKFASFIVAILLYSTCSSLNSANRDKEISDLVLFLNSSPMLTPSKSGLAIPLSFYLGNTEDIARYLGDFICRPESSCPVVDRIYSQIYSFLISPFIILGRGLDPLDGTIQQWFEAQAQIERSNLKYGTDIYHAALWQIALALAARNGYLSSSKAKALVNNQLNTISLPGNRATAPLFLYGNQLVIDDAGKAFSFRLLTSNYYNKDPFYGGRYQNFLSWDYNPSILAANDPEGHSPDFFRYISSWSDWKPLTGENAWAQLIAPLQAEYIFNDGKPSSSSTAIKNAINSLYAFSAMQTAVGAFYYAPAGVLDGQGMIPPGLVSIEDNFTVLAGLQILRHILRNTEQTAEVASALHNIDVMLNGGKTINGWETLGLLSFIYNGAFDNENQVFFTQGSINNPSLQNDWSPDTSRELSGMSVNVNLLAISALGVETLDKWFGEGTARNLWRIVRNQGGYFQNDELWGVGYTLNNHTEVEPEDIMSGENSASAINALRMLINYYSGLGLDTQDLEADALSMEDNLINLRSDQYLAIGFIDATPEEFFIKLPKSMGRAYLYASRRFALPFPFLWNANTLASLSATSWVLLNKFDFNPLQYGGKFEGEDYITPLRVDVFDHDNEPSGGALPKTIRVAFGRGDLGPVKKLILSFNLDGSQINWTVAGSTAESLGITSLPRGAEGLQLSFFNGVGWATACQIIPATRICKDNACTSAFTIQARWHSNGRGDCDLTD</sequence>
<feature type="signal peptide" evidence="1">
    <location>
        <begin position="1"/>
        <end position="22"/>
    </location>
</feature>
<accession>A0A0W0VC67</accession>
<dbReference type="AlphaFoldDB" id="A0A0W0VC67"/>
<organism evidence="2 3">
    <name type="scientific">Legionella jordanis</name>
    <dbReference type="NCBI Taxonomy" id="456"/>
    <lineage>
        <taxon>Bacteria</taxon>
        <taxon>Pseudomonadati</taxon>
        <taxon>Pseudomonadota</taxon>
        <taxon>Gammaproteobacteria</taxon>
        <taxon>Legionellales</taxon>
        <taxon>Legionellaceae</taxon>
        <taxon>Legionella</taxon>
    </lineage>
</organism>
<dbReference type="STRING" id="456.Ljor_1531"/>
<dbReference type="RefSeq" id="WP_058471004.1">
    <property type="nucleotide sequence ID" value="NZ_CAAAIC010000003.1"/>
</dbReference>
<dbReference type="PATRIC" id="fig|456.5.peg.1636"/>
<keyword evidence="3" id="KW-1185">Reference proteome</keyword>
<protein>
    <submittedName>
        <fullName evidence="2">Uncharacterized protein</fullName>
    </submittedName>
</protein>
<dbReference type="OrthoDB" id="5631289at2"/>
<evidence type="ECO:0000313" key="3">
    <source>
        <dbReference type="Proteomes" id="UP000055035"/>
    </source>
</evidence>
<dbReference type="Proteomes" id="UP000055035">
    <property type="component" value="Unassembled WGS sequence"/>
</dbReference>
<feature type="chain" id="PRO_5006914637" evidence="1">
    <location>
        <begin position="23"/>
        <end position="727"/>
    </location>
</feature>
<comment type="caution">
    <text evidence="2">The sequence shown here is derived from an EMBL/GenBank/DDBJ whole genome shotgun (WGS) entry which is preliminary data.</text>
</comment>
<evidence type="ECO:0000256" key="1">
    <source>
        <dbReference type="SAM" id="SignalP"/>
    </source>
</evidence>
<proteinExistence type="predicted"/>
<reference evidence="2 3" key="1">
    <citation type="submission" date="2015-11" db="EMBL/GenBank/DDBJ databases">
        <title>Genomic analysis of 38 Legionella species identifies large and diverse effector repertoires.</title>
        <authorList>
            <person name="Burstein D."/>
            <person name="Amaro F."/>
            <person name="Zusman T."/>
            <person name="Lifshitz Z."/>
            <person name="Cohen O."/>
            <person name="Gilbert J.A."/>
            <person name="Pupko T."/>
            <person name="Shuman H.A."/>
            <person name="Segal G."/>
        </authorList>
    </citation>
    <scope>NUCLEOTIDE SEQUENCE [LARGE SCALE GENOMIC DNA]</scope>
    <source>
        <strain evidence="2 3">BL-540</strain>
    </source>
</reference>